<evidence type="ECO:0000256" key="1">
    <source>
        <dbReference type="SAM" id="Coils"/>
    </source>
</evidence>
<sequence>MCYYICHLIIKTFRVLIFLRLCDFRLRFVSWFRYLQMDFLNWLSGWKRDSNDDSQLDFSFLFPATIGVGSIVICLVARYRNELFDLKSTMFRNTKDENVSSRRGNSYSNFRKKPKHSNKSESNPTQIRKTEVSQPLVVETLSPVLPVQQTECASVQPIQIKQETVTEATDGIEAEFFNPIPKKQKKSKRSSKTKDALNHGLNEQTEIDPAWVTVTSKKVKLSGRNTQKKKNVDSEGDQSVSENHSPISFAESPIQNKQANNKQQELSTSNKSSSSIVENKSMNLELNTDQSCPTKRSKAPAQTQPMKTEHDENTKLGTVNSHTSTPYEELLYKNLGAETVTAIRSLILNSETHTSRPSEIPSSCDETSKQKISSVSPKSTNNLPTTSELISQHMTAQLQAKEAECQVLRTEVVHLRDEVKILKTLALNRVPVQKPMTDAETMTDPIESPDIKSSLPQQSIDSDAVLLSTLQNEIARLVKEVVIYQQRSENLKSRLDTANKKLSDSKSKAADETKLLQQTLDTQSEKLYNLESENSRLEKELKDVLQKAEIHHRKSEEAEHKLTQRLEELEVLRLDISSFRSKCEALENGNSVLRGEKDILTLKFDELSNKHSSVLSELSASQSQCNVLRRQISEYDDRLRQINDQHQIVVDDMKNQLTSLLYNHETKEKSHINMINTLEAKLEKLTNENNELNKLLKLHESELEHLRTVEKVTVIQRTNEDKFMQTVNDIQNNDSQTDDGKSSSIHYETIVKMNDHTGQTESDQFIIQSSEYKSLQSQVDHYKSALDATESMLSKLQTSVNEEEARWHKALDAANIENELLKTKSIKLEAALNELIEDRNTLTTTIEELRKNREFNNCNNLIETSTDNSLTTSISTEKKLNNSSSISPSPSSPLSTSATTTDDTDEQNMSKSELIRLVAKLRNLVEVERNALKQEQSLSAELRTKLNDTDSHDDQNYNYSNDNCTDENTCLINSPTETIENAINCHNNSGDDHYTNMKTNSLHNHPKDGLLGIDDVKSEQLNNCFDVISKIPDCIPQREISSNDSGYIVLSNGIHKELNGQANHDQINSNNADDNN</sequence>
<feature type="compositionally biased region" description="Polar residues" evidence="2">
    <location>
        <begin position="237"/>
        <end position="246"/>
    </location>
</feature>
<reference evidence="5" key="1">
    <citation type="submission" date="2023-11" db="UniProtKB">
        <authorList>
            <consortium name="WormBaseParasite"/>
        </authorList>
    </citation>
    <scope>IDENTIFICATION</scope>
</reference>
<organism evidence="4 5">
    <name type="scientific">Schistosoma margrebowiei</name>
    <dbReference type="NCBI Taxonomy" id="48269"/>
    <lineage>
        <taxon>Eukaryota</taxon>
        <taxon>Metazoa</taxon>
        <taxon>Spiralia</taxon>
        <taxon>Lophotrochozoa</taxon>
        <taxon>Platyhelminthes</taxon>
        <taxon>Trematoda</taxon>
        <taxon>Digenea</taxon>
        <taxon>Strigeidida</taxon>
        <taxon>Schistosomatoidea</taxon>
        <taxon>Schistosomatidae</taxon>
        <taxon>Schistosoma</taxon>
    </lineage>
</organism>
<protein>
    <submittedName>
        <fullName evidence="5">Uncharacterized protein</fullName>
    </submittedName>
</protein>
<feature type="region of interest" description="Disordered" evidence="2">
    <location>
        <begin position="220"/>
        <end position="322"/>
    </location>
</feature>
<keyword evidence="3" id="KW-0812">Transmembrane</keyword>
<feature type="region of interest" description="Disordered" evidence="2">
    <location>
        <begin position="352"/>
        <end position="384"/>
    </location>
</feature>
<keyword evidence="3" id="KW-0472">Membrane</keyword>
<evidence type="ECO:0000256" key="2">
    <source>
        <dbReference type="SAM" id="MobiDB-lite"/>
    </source>
</evidence>
<name>A0AA84ZDK0_9TREM</name>
<feature type="region of interest" description="Disordered" evidence="2">
    <location>
        <begin position="97"/>
        <end position="131"/>
    </location>
</feature>
<keyword evidence="1" id="KW-0175">Coiled coil</keyword>
<feature type="compositionally biased region" description="Polar residues" evidence="2">
    <location>
        <begin position="253"/>
        <end position="306"/>
    </location>
</feature>
<evidence type="ECO:0000313" key="5">
    <source>
        <dbReference type="WBParaSite" id="SMRG1_26480.3"/>
    </source>
</evidence>
<keyword evidence="3" id="KW-1133">Transmembrane helix</keyword>
<accession>A0AA84ZDK0</accession>
<feature type="region of interest" description="Disordered" evidence="2">
    <location>
        <begin position="176"/>
        <end position="201"/>
    </location>
</feature>
<feature type="region of interest" description="Disordered" evidence="2">
    <location>
        <begin position="869"/>
        <end position="910"/>
    </location>
</feature>
<feature type="compositionally biased region" description="Low complexity" evidence="2">
    <location>
        <begin position="883"/>
        <end position="901"/>
    </location>
</feature>
<dbReference type="WBParaSite" id="SMRG1_26480.3">
    <property type="protein sequence ID" value="SMRG1_26480.3"/>
    <property type="gene ID" value="SMRG1_26480"/>
</dbReference>
<proteinExistence type="predicted"/>
<feature type="compositionally biased region" description="Basic residues" evidence="2">
    <location>
        <begin position="182"/>
        <end position="191"/>
    </location>
</feature>
<feature type="coiled-coil region" evidence="1">
    <location>
        <begin position="786"/>
        <end position="852"/>
    </location>
</feature>
<dbReference type="AlphaFoldDB" id="A0AA84ZDK0"/>
<feature type="coiled-coil region" evidence="1">
    <location>
        <begin position="467"/>
        <end position="572"/>
    </location>
</feature>
<evidence type="ECO:0000313" key="4">
    <source>
        <dbReference type="Proteomes" id="UP000050790"/>
    </source>
</evidence>
<evidence type="ECO:0000256" key="3">
    <source>
        <dbReference type="SAM" id="Phobius"/>
    </source>
</evidence>
<dbReference type="Proteomes" id="UP000050790">
    <property type="component" value="Unassembled WGS sequence"/>
</dbReference>
<feature type="coiled-coil region" evidence="1">
    <location>
        <begin position="625"/>
        <end position="709"/>
    </location>
</feature>
<feature type="compositionally biased region" description="Basic residues" evidence="2">
    <location>
        <begin position="220"/>
        <end position="229"/>
    </location>
</feature>
<feature type="transmembrane region" description="Helical" evidence="3">
    <location>
        <begin position="58"/>
        <end position="77"/>
    </location>
</feature>